<feature type="region of interest" description="Disordered" evidence="1">
    <location>
        <begin position="1"/>
        <end position="32"/>
    </location>
</feature>
<reference evidence="2 3" key="1">
    <citation type="journal article" date="2023" name="J. Hered.">
        <title>Chromosome-level genome of the wood stork (Mycteria americana) provides insight into avian chromosome evolution.</title>
        <authorList>
            <person name="Flamio R. Jr."/>
            <person name="Ramstad K.M."/>
        </authorList>
    </citation>
    <scope>NUCLEOTIDE SEQUENCE [LARGE SCALE GENOMIC DNA]</scope>
    <source>
        <strain evidence="2">JAX WOST 10</strain>
    </source>
</reference>
<dbReference type="Proteomes" id="UP001333110">
    <property type="component" value="Unassembled WGS sequence"/>
</dbReference>
<protein>
    <submittedName>
        <fullName evidence="2">Uncharacterized protein</fullName>
    </submittedName>
</protein>
<dbReference type="EMBL" id="JAUNZN010000001">
    <property type="protein sequence ID" value="KAK4829239.1"/>
    <property type="molecule type" value="Genomic_DNA"/>
</dbReference>
<feature type="region of interest" description="Disordered" evidence="1">
    <location>
        <begin position="58"/>
        <end position="82"/>
    </location>
</feature>
<evidence type="ECO:0000256" key="1">
    <source>
        <dbReference type="SAM" id="MobiDB-lite"/>
    </source>
</evidence>
<name>A0AAN7NRK6_MYCAM</name>
<evidence type="ECO:0000313" key="2">
    <source>
        <dbReference type="EMBL" id="KAK4829239.1"/>
    </source>
</evidence>
<accession>A0AAN7NRK6</accession>
<gene>
    <name evidence="2" type="ORF">QYF61_002504</name>
</gene>
<keyword evidence="3" id="KW-1185">Reference proteome</keyword>
<sequence length="149" mass="17101">MRKRREDGARLFTVVPSDRTEPQNSRGWQGPLEVTVSNPCSSRATQGWLPRTVSSRLLNASRERDPTTSLGNLGEQCPEGENPWAQTEIQEIPLKHKKNFFTGRVVKHWHRWPREAVESPSLWVVSTQLDVVLCNQLWLMLLEQGDWTG</sequence>
<comment type="caution">
    <text evidence="2">The sequence shown here is derived from an EMBL/GenBank/DDBJ whole genome shotgun (WGS) entry which is preliminary data.</text>
</comment>
<proteinExistence type="predicted"/>
<dbReference type="AlphaFoldDB" id="A0AAN7NRK6"/>
<evidence type="ECO:0000313" key="3">
    <source>
        <dbReference type="Proteomes" id="UP001333110"/>
    </source>
</evidence>
<organism evidence="2 3">
    <name type="scientific">Mycteria americana</name>
    <name type="common">Wood stork</name>
    <dbReference type="NCBI Taxonomy" id="33587"/>
    <lineage>
        <taxon>Eukaryota</taxon>
        <taxon>Metazoa</taxon>
        <taxon>Chordata</taxon>
        <taxon>Craniata</taxon>
        <taxon>Vertebrata</taxon>
        <taxon>Euteleostomi</taxon>
        <taxon>Archelosauria</taxon>
        <taxon>Archosauria</taxon>
        <taxon>Dinosauria</taxon>
        <taxon>Saurischia</taxon>
        <taxon>Theropoda</taxon>
        <taxon>Coelurosauria</taxon>
        <taxon>Aves</taxon>
        <taxon>Neognathae</taxon>
        <taxon>Neoaves</taxon>
        <taxon>Aequornithes</taxon>
        <taxon>Ciconiiformes</taxon>
        <taxon>Ciconiidae</taxon>
        <taxon>Mycteria</taxon>
    </lineage>
</organism>